<accession>A0A367X9L9</accession>
<reference evidence="2 3" key="1">
    <citation type="submission" date="2014-07" db="EMBL/GenBank/DDBJ databases">
        <title>Draft genome sequence of Thalassospira profundimaris S25-3-2.</title>
        <authorList>
            <person name="Lai Q."/>
            <person name="Shao Z."/>
        </authorList>
    </citation>
    <scope>NUCLEOTIDE SEQUENCE [LARGE SCALE GENOMIC DNA]</scope>
    <source>
        <strain evidence="2 3">S25-3-2</strain>
    </source>
</reference>
<keyword evidence="1" id="KW-1133">Transmembrane helix</keyword>
<feature type="transmembrane region" description="Helical" evidence="1">
    <location>
        <begin position="110"/>
        <end position="138"/>
    </location>
</feature>
<dbReference type="InterPro" id="IPR043130">
    <property type="entry name" value="CDP-OH_PTrfase_TM_dom"/>
</dbReference>
<evidence type="ECO:0000313" key="2">
    <source>
        <dbReference type="EMBL" id="RCK50344.1"/>
    </source>
</evidence>
<dbReference type="GO" id="GO:0016740">
    <property type="term" value="F:transferase activity"/>
    <property type="evidence" value="ECO:0007669"/>
    <property type="project" value="UniProtKB-KW"/>
</dbReference>
<dbReference type="OrthoDB" id="1034332at2"/>
<feature type="transmembrane region" description="Helical" evidence="1">
    <location>
        <begin position="185"/>
        <end position="204"/>
    </location>
</feature>
<gene>
    <name evidence="2" type="ORF">TH25_12175</name>
</gene>
<name>A0A367X9L9_9PROT</name>
<dbReference type="Gene3D" id="1.20.120.1760">
    <property type="match status" value="1"/>
</dbReference>
<protein>
    <submittedName>
        <fullName evidence="2">CDP-diacylglycerol--glycerol-3-phosphate 3-phosphatidyltransferase</fullName>
    </submittedName>
</protein>
<organism evidence="2 3">
    <name type="scientific">Thalassospira profundimaris</name>
    <dbReference type="NCBI Taxonomy" id="502049"/>
    <lineage>
        <taxon>Bacteria</taxon>
        <taxon>Pseudomonadati</taxon>
        <taxon>Pseudomonadota</taxon>
        <taxon>Alphaproteobacteria</taxon>
        <taxon>Rhodospirillales</taxon>
        <taxon>Thalassospiraceae</taxon>
        <taxon>Thalassospira</taxon>
    </lineage>
</organism>
<dbReference type="EMBL" id="JPWH01000008">
    <property type="protein sequence ID" value="RCK50344.1"/>
    <property type="molecule type" value="Genomic_DNA"/>
</dbReference>
<feature type="transmembrane region" description="Helical" evidence="1">
    <location>
        <begin position="162"/>
        <end position="179"/>
    </location>
</feature>
<evidence type="ECO:0000256" key="1">
    <source>
        <dbReference type="SAM" id="Phobius"/>
    </source>
</evidence>
<dbReference type="Proteomes" id="UP000252517">
    <property type="component" value="Unassembled WGS sequence"/>
</dbReference>
<feature type="transmembrane region" description="Helical" evidence="1">
    <location>
        <begin position="35"/>
        <end position="52"/>
    </location>
</feature>
<proteinExistence type="predicted"/>
<keyword evidence="1" id="KW-0812">Transmembrane</keyword>
<keyword evidence="1" id="KW-0472">Membrane</keyword>
<dbReference type="AlphaFoldDB" id="A0A367X9L9"/>
<dbReference type="RefSeq" id="WP_114088559.1">
    <property type="nucleotide sequence ID" value="NZ_JPWH01000008.1"/>
</dbReference>
<comment type="caution">
    <text evidence="2">The sequence shown here is derived from an EMBL/GenBank/DDBJ whole genome shotgun (WGS) entry which is preliminary data.</text>
</comment>
<evidence type="ECO:0000313" key="3">
    <source>
        <dbReference type="Proteomes" id="UP000252517"/>
    </source>
</evidence>
<sequence>MPDLKNRRPLNSRNTKWADRISRALAARNISPNQISIASMVVAFGAGAAFWLTHLVSDSRQTAALLLIAALCCQLRLLCNLFDGMVAVEGGKSAADGPFWNEFPDRISDIFIFAGAGLAVGSPAIGWAAASLAVLAAYTRELGANIGLPPDFSGPMAKQHRMALMTLAAIIATTEPLWIEQGTVLTIALWLIIAGGIVTVIRRARNIRKSLIEKANASDA</sequence>
<keyword evidence="2" id="KW-0808">Transferase</keyword>